<keyword evidence="9" id="KW-1185">Reference proteome</keyword>
<dbReference type="Pfam" id="PF06140">
    <property type="entry name" value="Ifi-6-16"/>
    <property type="match status" value="1"/>
</dbReference>
<dbReference type="InterPro" id="IPR009311">
    <property type="entry name" value="IFI6/IFI27-like"/>
</dbReference>
<dbReference type="EMBL" id="BEXD01000657">
    <property type="protein sequence ID" value="GBB89204.1"/>
    <property type="molecule type" value="Genomic_DNA"/>
</dbReference>
<comment type="caution">
    <text evidence="7">The sequence shown here is derived from an EMBL/GenBank/DDBJ whole genome shotgun (WGS) entry which is preliminary data.</text>
</comment>
<dbReference type="PANTHER" id="PTHR16932">
    <property type="entry name" value="INTERFERON ALPHA-INDUCIBLE PROTEIN 27"/>
    <property type="match status" value="1"/>
</dbReference>
<dbReference type="AlphaFoldDB" id="A0A2Z6QVD8"/>
<evidence type="ECO:0000256" key="4">
    <source>
        <dbReference type="ARBA" id="ARBA00022989"/>
    </source>
</evidence>
<keyword evidence="5 6" id="KW-0472">Membrane</keyword>
<organism evidence="7 9">
    <name type="scientific">Rhizophagus clarus</name>
    <dbReference type="NCBI Taxonomy" id="94130"/>
    <lineage>
        <taxon>Eukaryota</taxon>
        <taxon>Fungi</taxon>
        <taxon>Fungi incertae sedis</taxon>
        <taxon>Mucoromycota</taxon>
        <taxon>Glomeromycotina</taxon>
        <taxon>Glomeromycetes</taxon>
        <taxon>Glomerales</taxon>
        <taxon>Glomeraceae</taxon>
        <taxon>Rhizophagus</taxon>
    </lineage>
</organism>
<comment type="similarity">
    <text evidence="2">Belongs to the IFI6/IFI27 family.</text>
</comment>
<dbReference type="OrthoDB" id="440424at2759"/>
<evidence type="ECO:0000313" key="8">
    <source>
        <dbReference type="EMBL" id="GES87211.1"/>
    </source>
</evidence>
<accession>A0A2Z6QVD8</accession>
<evidence type="ECO:0000313" key="7">
    <source>
        <dbReference type="EMBL" id="GBB89204.1"/>
    </source>
</evidence>
<keyword evidence="3 6" id="KW-0812">Transmembrane</keyword>
<dbReference type="Proteomes" id="UP000615446">
    <property type="component" value="Unassembled WGS sequence"/>
</dbReference>
<evidence type="ECO:0000256" key="2">
    <source>
        <dbReference type="ARBA" id="ARBA00007262"/>
    </source>
</evidence>
<name>A0A2Z6QVD8_9GLOM</name>
<reference evidence="8" key="2">
    <citation type="submission" date="2019-10" db="EMBL/GenBank/DDBJ databases">
        <title>Conservation and host-specific expression of non-tandemly repeated heterogenous ribosome RNA gene in arbuscular mycorrhizal fungi.</title>
        <authorList>
            <person name="Maeda T."/>
            <person name="Kobayashi Y."/>
            <person name="Nakagawa T."/>
            <person name="Ezawa T."/>
            <person name="Yamaguchi K."/>
            <person name="Bino T."/>
            <person name="Nishimoto Y."/>
            <person name="Shigenobu S."/>
            <person name="Kawaguchi M."/>
        </authorList>
    </citation>
    <scope>NUCLEOTIDE SEQUENCE</scope>
    <source>
        <strain evidence="8">HR1</strain>
    </source>
</reference>
<evidence type="ECO:0000313" key="9">
    <source>
        <dbReference type="Proteomes" id="UP000247702"/>
    </source>
</evidence>
<reference evidence="7 9" key="1">
    <citation type="submission" date="2017-11" db="EMBL/GenBank/DDBJ databases">
        <title>The genome of Rhizophagus clarus HR1 reveals common genetic basis of auxotrophy among arbuscular mycorrhizal fungi.</title>
        <authorList>
            <person name="Kobayashi Y."/>
        </authorList>
    </citation>
    <scope>NUCLEOTIDE SEQUENCE [LARGE SCALE GENOMIC DNA]</scope>
    <source>
        <strain evidence="7 9">HR1</strain>
    </source>
</reference>
<evidence type="ECO:0000256" key="1">
    <source>
        <dbReference type="ARBA" id="ARBA00004141"/>
    </source>
</evidence>
<dbReference type="InterPro" id="IPR038213">
    <property type="entry name" value="IFI6/IFI27-like_sf"/>
</dbReference>
<dbReference type="EMBL" id="BLAL01000165">
    <property type="protein sequence ID" value="GES87211.1"/>
    <property type="molecule type" value="Genomic_DNA"/>
</dbReference>
<dbReference type="Proteomes" id="UP000247702">
    <property type="component" value="Unassembled WGS sequence"/>
</dbReference>
<feature type="transmembrane region" description="Helical" evidence="6">
    <location>
        <begin position="75"/>
        <end position="101"/>
    </location>
</feature>
<evidence type="ECO:0000256" key="6">
    <source>
        <dbReference type="SAM" id="Phobius"/>
    </source>
</evidence>
<evidence type="ECO:0000256" key="5">
    <source>
        <dbReference type="ARBA" id="ARBA00023136"/>
    </source>
</evidence>
<keyword evidence="4 6" id="KW-1133">Transmembrane helix</keyword>
<feature type="transmembrane region" description="Helical" evidence="6">
    <location>
        <begin position="107"/>
        <end position="127"/>
    </location>
</feature>
<sequence length="260" mass="29053">MIVSDKKLFSIVLYFSLFASNKYLTGVFGALLIGLICAIITLIIVPIIIYLLGFREIGVLPGSFGSWLMKSYGGMIQSGSLVSVLQSIGATGLGALVTFGIFLNGCFGAVIGTLIGAIGGFTLATYFKPIDLNSTERFVQIEENVYHNNNTDLFVLMPALLYNDTILKCFFETFISSSPFANSKLFRFDFKENNLLKLKSEEERVNHTVYNLLIGNFKESRVKYIFHDNYLVGYSLNLTDFNPSNFMINLLVKIWNSINK</sequence>
<proteinExistence type="inferred from homology"/>
<dbReference type="PANTHER" id="PTHR16932:SF18">
    <property type="entry name" value="INTERFERON, ALPHA-INDUCIBLE PROTEIN 27-LIKE 2"/>
    <property type="match status" value="1"/>
</dbReference>
<protein>
    <submittedName>
        <fullName evidence="8">Interferon alpha-inducible protein 6 isoform X1</fullName>
    </submittedName>
</protein>
<evidence type="ECO:0000256" key="3">
    <source>
        <dbReference type="ARBA" id="ARBA00022692"/>
    </source>
</evidence>
<comment type="subcellular location">
    <subcellularLocation>
        <location evidence="1">Membrane</location>
        <topology evidence="1">Multi-pass membrane protein</topology>
    </subcellularLocation>
</comment>
<dbReference type="GO" id="GO:0016020">
    <property type="term" value="C:membrane"/>
    <property type="evidence" value="ECO:0007669"/>
    <property type="project" value="UniProtKB-SubCell"/>
</dbReference>
<dbReference type="Gene3D" id="6.10.110.10">
    <property type="match status" value="1"/>
</dbReference>
<feature type="transmembrane region" description="Helical" evidence="6">
    <location>
        <begin position="29"/>
        <end position="54"/>
    </location>
</feature>
<gene>
    <name evidence="8" type="ORF">RCL2_001422100</name>
    <name evidence="7" type="ORF">RclHR1_01590009</name>
</gene>